<evidence type="ECO:0000256" key="1">
    <source>
        <dbReference type="ARBA" id="ARBA00004496"/>
    </source>
</evidence>
<dbReference type="InterPro" id="IPR033712">
    <property type="entry name" value="Pumilio_RNA-bd"/>
</dbReference>
<accession>A0AAD6TK57</accession>
<dbReference type="SMART" id="SM00025">
    <property type="entry name" value="Pumilio"/>
    <property type="match status" value="8"/>
</dbReference>
<comment type="caution">
    <text evidence="9">The sequence shown here is derived from an EMBL/GenBank/DDBJ whole genome shotgun (WGS) entry which is preliminary data.</text>
</comment>
<dbReference type="GO" id="GO:0005737">
    <property type="term" value="C:cytoplasm"/>
    <property type="evidence" value="ECO:0007669"/>
    <property type="project" value="UniProtKB-SubCell"/>
</dbReference>
<feature type="repeat" description="Pumilio" evidence="7">
    <location>
        <begin position="388"/>
        <end position="423"/>
    </location>
</feature>
<dbReference type="Pfam" id="PF00806">
    <property type="entry name" value="PUF"/>
    <property type="match status" value="8"/>
</dbReference>
<feature type="repeat" description="Pumilio" evidence="7">
    <location>
        <begin position="317"/>
        <end position="352"/>
    </location>
</feature>
<reference evidence="9" key="1">
    <citation type="submission" date="2023-03" db="EMBL/GenBank/DDBJ databases">
        <title>Massive genome expansion in bonnet fungi (Mycena s.s.) driven by repeated elements and novel gene families across ecological guilds.</title>
        <authorList>
            <consortium name="Lawrence Berkeley National Laboratory"/>
            <person name="Harder C.B."/>
            <person name="Miyauchi S."/>
            <person name="Viragh M."/>
            <person name="Kuo A."/>
            <person name="Thoen E."/>
            <person name="Andreopoulos B."/>
            <person name="Lu D."/>
            <person name="Skrede I."/>
            <person name="Drula E."/>
            <person name="Henrissat B."/>
            <person name="Morin E."/>
            <person name="Kohler A."/>
            <person name="Barry K."/>
            <person name="LaButti K."/>
            <person name="Morin E."/>
            <person name="Salamov A."/>
            <person name="Lipzen A."/>
            <person name="Mereny Z."/>
            <person name="Hegedus B."/>
            <person name="Baldrian P."/>
            <person name="Stursova M."/>
            <person name="Weitz H."/>
            <person name="Taylor A."/>
            <person name="Grigoriev I.V."/>
            <person name="Nagy L.G."/>
            <person name="Martin F."/>
            <person name="Kauserud H."/>
        </authorList>
    </citation>
    <scope>NUCLEOTIDE SEQUENCE</scope>
    <source>
        <strain evidence="9">CBHHK200</strain>
    </source>
</reference>
<dbReference type="InterPro" id="IPR016024">
    <property type="entry name" value="ARM-type_fold"/>
</dbReference>
<dbReference type="Proteomes" id="UP001218188">
    <property type="component" value="Unassembled WGS sequence"/>
</dbReference>
<keyword evidence="10" id="KW-1185">Reference proteome</keyword>
<keyword evidence="3" id="KW-0677">Repeat</keyword>
<dbReference type="CDD" id="cd07920">
    <property type="entry name" value="Pumilio"/>
    <property type="match status" value="1"/>
</dbReference>
<evidence type="ECO:0000256" key="5">
    <source>
        <dbReference type="ARBA" id="ARBA00060736"/>
    </source>
</evidence>
<evidence type="ECO:0000256" key="4">
    <source>
        <dbReference type="ARBA" id="ARBA00022884"/>
    </source>
</evidence>
<dbReference type="GO" id="GO:0000288">
    <property type="term" value="P:nuclear-transcribed mRNA catabolic process, deadenylation-dependent decay"/>
    <property type="evidence" value="ECO:0007669"/>
    <property type="project" value="TreeGrafter"/>
</dbReference>
<dbReference type="Gene3D" id="1.25.10.10">
    <property type="entry name" value="Leucine-rich Repeat Variant"/>
    <property type="match status" value="1"/>
</dbReference>
<dbReference type="SUPFAM" id="SSF48371">
    <property type="entry name" value="ARM repeat"/>
    <property type="match status" value="1"/>
</dbReference>
<dbReference type="PANTHER" id="PTHR12537:SF12">
    <property type="entry name" value="MATERNAL PROTEIN PUMILIO"/>
    <property type="match status" value="1"/>
</dbReference>
<sequence>MLVNTHNPPCLFRHKSQMLRCAVPCRYPQQRNMYNTYPTTEYGFYPLGRDSFPDYSYVGYGSPDPYGSSGVPMSPGLYPGVPQNLHPSSMDMRQQQPPVYFDYSAATRPPPSQFYFPPPPPAMMYTPQHSPMLSSQLPPPSPVTLAEKKREMQYNLQQQLASRNLMYTPAPPSHPQSFGPTLDYGSQMLNAANMYAVSPTQMFSPMRGNRRHDMQQQELAFPRSAKLDEFRANNKGHRTWELREITGYVVEFSGDQHGSRFIQNQLSTASSDERQSVFDEIVPSNILQLIQDVFGNYVIQKLFEYGTQTQKTLLANTMEGHLVYLSKNLYGCRVVQKAIECILPDQQASFVRELEPHIMGLVKDSNGNHVIQKVIERVSHDRLGFVSTFIGHVHELASHPFGCRVLQRCIEYLPDAQTRPLLDELLHNHTMNLMQDQFGNYVIQFILDKGRPEDKAVIIGQLRGRLLFMARHKFASNVCEKALQFAEPEARRQLIEEIMAPPSKPDGATPIVTMMKDQYANYVLQRALGVAEGDQKETLINTVRPQLLSMRRYSTAYSKHLTSIERELEKLSPSEPSR</sequence>
<dbReference type="AlphaFoldDB" id="A0AAD6TK57"/>
<dbReference type="PROSITE" id="PS50303">
    <property type="entry name" value="PUM_HD"/>
    <property type="match status" value="1"/>
</dbReference>
<proteinExistence type="inferred from homology"/>
<organism evidence="9 10">
    <name type="scientific">Mycena alexandri</name>
    <dbReference type="NCBI Taxonomy" id="1745969"/>
    <lineage>
        <taxon>Eukaryota</taxon>
        <taxon>Fungi</taxon>
        <taxon>Dikarya</taxon>
        <taxon>Basidiomycota</taxon>
        <taxon>Agaricomycotina</taxon>
        <taxon>Agaricomycetes</taxon>
        <taxon>Agaricomycetidae</taxon>
        <taxon>Agaricales</taxon>
        <taxon>Marasmiineae</taxon>
        <taxon>Mycenaceae</taxon>
        <taxon>Mycena</taxon>
    </lineage>
</organism>
<keyword evidence="4" id="KW-0694">RNA-binding</keyword>
<dbReference type="GO" id="GO:0003730">
    <property type="term" value="F:mRNA 3'-UTR binding"/>
    <property type="evidence" value="ECO:0007669"/>
    <property type="project" value="TreeGrafter"/>
</dbReference>
<dbReference type="InterPro" id="IPR001313">
    <property type="entry name" value="Pumilio_RNA-bd_rpt"/>
</dbReference>
<evidence type="ECO:0000313" key="9">
    <source>
        <dbReference type="EMBL" id="KAJ7046800.1"/>
    </source>
</evidence>
<dbReference type="InterPro" id="IPR033133">
    <property type="entry name" value="PUM-HD"/>
</dbReference>
<name>A0AAD6TK57_9AGAR</name>
<evidence type="ECO:0000256" key="6">
    <source>
        <dbReference type="ARBA" id="ARBA00081811"/>
    </source>
</evidence>
<evidence type="ECO:0000313" key="10">
    <source>
        <dbReference type="Proteomes" id="UP001218188"/>
    </source>
</evidence>
<feature type="repeat" description="Pumilio" evidence="7">
    <location>
        <begin position="353"/>
        <end position="376"/>
    </location>
</feature>
<protein>
    <recommendedName>
        <fullName evidence="6">Pumilio homology domain family member 3</fullName>
    </recommendedName>
</protein>
<feature type="repeat" description="Pumilio" evidence="7">
    <location>
        <begin position="506"/>
        <end position="541"/>
    </location>
</feature>
<comment type="similarity">
    <text evidence="5">Belongs to the PUF3 family.</text>
</comment>
<evidence type="ECO:0000259" key="8">
    <source>
        <dbReference type="PROSITE" id="PS50303"/>
    </source>
</evidence>
<feature type="repeat" description="Pumilio" evidence="7">
    <location>
        <begin position="461"/>
        <end position="496"/>
    </location>
</feature>
<dbReference type="FunFam" id="1.25.10.10:FF:000004">
    <property type="entry name" value="Pumilio homolog 1 isoform 2"/>
    <property type="match status" value="1"/>
</dbReference>
<feature type="domain" description="PUM-HD" evidence="8">
    <location>
        <begin position="222"/>
        <end position="568"/>
    </location>
</feature>
<evidence type="ECO:0000256" key="7">
    <source>
        <dbReference type="PROSITE-ProRule" id="PRU00317"/>
    </source>
</evidence>
<dbReference type="EMBL" id="JARJCM010000002">
    <property type="protein sequence ID" value="KAJ7046800.1"/>
    <property type="molecule type" value="Genomic_DNA"/>
</dbReference>
<keyword evidence="2" id="KW-0963">Cytoplasm</keyword>
<feature type="repeat" description="Pumilio" evidence="7">
    <location>
        <begin position="280"/>
        <end position="316"/>
    </location>
</feature>
<dbReference type="PANTHER" id="PTHR12537">
    <property type="entry name" value="RNA BINDING PROTEIN PUMILIO-RELATED"/>
    <property type="match status" value="1"/>
</dbReference>
<feature type="repeat" description="Pumilio" evidence="7">
    <location>
        <begin position="244"/>
        <end position="279"/>
    </location>
</feature>
<dbReference type="InterPro" id="IPR011989">
    <property type="entry name" value="ARM-like"/>
</dbReference>
<comment type="subcellular location">
    <subcellularLocation>
        <location evidence="1">Cytoplasm</location>
    </subcellularLocation>
</comment>
<dbReference type="PROSITE" id="PS50302">
    <property type="entry name" value="PUM"/>
    <property type="match status" value="8"/>
</dbReference>
<feature type="repeat" description="Pumilio" evidence="7">
    <location>
        <begin position="424"/>
        <end position="460"/>
    </location>
</feature>
<gene>
    <name evidence="9" type="ORF">C8F04DRAFT_210466</name>
</gene>
<evidence type="ECO:0000256" key="3">
    <source>
        <dbReference type="ARBA" id="ARBA00022737"/>
    </source>
</evidence>
<evidence type="ECO:0000256" key="2">
    <source>
        <dbReference type="ARBA" id="ARBA00022490"/>
    </source>
</evidence>